<feature type="compositionally biased region" description="Polar residues" evidence="1">
    <location>
        <begin position="699"/>
        <end position="741"/>
    </location>
</feature>
<feature type="signal peptide" evidence="3">
    <location>
        <begin position="1"/>
        <end position="24"/>
    </location>
</feature>
<dbReference type="EMBL" id="MVGC01000108">
    <property type="protein sequence ID" value="RJE23711.1"/>
    <property type="molecule type" value="Genomic_DNA"/>
</dbReference>
<dbReference type="Gene3D" id="2.120.10.80">
    <property type="entry name" value="Kelch-type beta propeller"/>
    <property type="match status" value="1"/>
</dbReference>
<protein>
    <recommendedName>
        <fullName evidence="6">Galactose oxidase</fullName>
    </recommendedName>
</protein>
<dbReference type="InterPro" id="IPR015915">
    <property type="entry name" value="Kelch-typ_b-propeller"/>
</dbReference>
<dbReference type="SUPFAM" id="SSF50965">
    <property type="entry name" value="Galactose oxidase, central domain"/>
    <property type="match status" value="1"/>
</dbReference>
<feature type="chain" id="PRO_5017176717" description="Galactose oxidase" evidence="3">
    <location>
        <begin position="25"/>
        <end position="961"/>
    </location>
</feature>
<dbReference type="AlphaFoldDB" id="A0A3A3A2Y2"/>
<name>A0A3A3A2Y2_9EURO</name>
<keyword evidence="5" id="KW-1185">Reference proteome</keyword>
<keyword evidence="2" id="KW-0472">Membrane</keyword>
<proteinExistence type="predicted"/>
<reference evidence="5" key="1">
    <citation type="submission" date="2017-02" db="EMBL/GenBank/DDBJ databases">
        <authorList>
            <person name="Tafer H."/>
            <person name="Lopandic K."/>
        </authorList>
    </citation>
    <scope>NUCLEOTIDE SEQUENCE [LARGE SCALE GENOMIC DNA]</scope>
    <source>
        <strain evidence="5">CBS 366.77</strain>
    </source>
</reference>
<dbReference type="STRING" id="2070753.A0A3A3A2Y2"/>
<accession>A0A3A3A2Y2</accession>
<evidence type="ECO:0000256" key="1">
    <source>
        <dbReference type="SAM" id="MobiDB-lite"/>
    </source>
</evidence>
<evidence type="ECO:0000313" key="5">
    <source>
        <dbReference type="Proteomes" id="UP000266188"/>
    </source>
</evidence>
<dbReference type="OrthoDB" id="205993at2759"/>
<feature type="compositionally biased region" description="Basic and acidic residues" evidence="1">
    <location>
        <begin position="932"/>
        <end position="946"/>
    </location>
</feature>
<feature type="transmembrane region" description="Helical" evidence="2">
    <location>
        <begin position="447"/>
        <end position="471"/>
    </location>
</feature>
<gene>
    <name evidence="4" type="ORF">PHISCL_03957</name>
</gene>
<dbReference type="InterPro" id="IPR011043">
    <property type="entry name" value="Gal_Oxase/kelch_b-propeller"/>
</dbReference>
<feature type="region of interest" description="Disordered" evidence="1">
    <location>
        <begin position="661"/>
        <end position="857"/>
    </location>
</feature>
<comment type="caution">
    <text evidence="4">The sequence shown here is derived from an EMBL/GenBank/DDBJ whole genome shotgun (WGS) entry which is preliminary data.</text>
</comment>
<keyword evidence="2" id="KW-0812">Transmembrane</keyword>
<evidence type="ECO:0008006" key="6">
    <source>
        <dbReference type="Google" id="ProtNLM"/>
    </source>
</evidence>
<feature type="region of interest" description="Disordered" evidence="1">
    <location>
        <begin position="932"/>
        <end position="961"/>
    </location>
</feature>
<evidence type="ECO:0000313" key="4">
    <source>
        <dbReference type="EMBL" id="RJE23711.1"/>
    </source>
</evidence>
<feature type="compositionally biased region" description="Basic and acidic residues" evidence="1">
    <location>
        <begin position="667"/>
        <end position="678"/>
    </location>
</feature>
<keyword evidence="2" id="KW-1133">Transmembrane helix</keyword>
<evidence type="ECO:0000256" key="3">
    <source>
        <dbReference type="SAM" id="SignalP"/>
    </source>
</evidence>
<feature type="compositionally biased region" description="Low complexity" evidence="1">
    <location>
        <begin position="681"/>
        <end position="691"/>
    </location>
</feature>
<evidence type="ECO:0000256" key="2">
    <source>
        <dbReference type="SAM" id="Phobius"/>
    </source>
</evidence>
<dbReference type="Proteomes" id="UP000266188">
    <property type="component" value="Unassembled WGS sequence"/>
</dbReference>
<sequence>MTRSVTFNLLSTILLVLFIHPITANIPYTPSYVLVSPRHNESLAYLLLSSPSERKTQFLSLNLSANVDSAKPQYSVLLDKAPFQGDSYPSAFTPVIDNRGIIKIFAGGCQNMDQAGVWQFSPSHNSSSGNGTWDKLSVDRPSGLPDETPVGPNYLAAGFAYSSSDTTASSIYAFGGMCPFKNSSEKDWVSAAKYSNSMTVLDPSGPPSNISYEIATTGDRAPPIAEAGFTMTPLRPASATTSSGNMMQQQNVLLIGGQTRNAFINMSELAVFSLPQSSWSFVTVGSELGSGRTELAIRGTAAIEPRSGHSAVLTPDGSKVVVFGGWVGKTSVPADPQLAVLEIGEEYGGTGPWTWKIPSTEGIGLAEGTGIYGHGATMLPGGVMMIAGGYTISQPSKRSISGPQQNSQVYLYNVTSNNWVKSYTNPSVQSAEASMSHSGSLSSGQKAGLGVGLGLGLPALIGLVLLGWILVRKRRTRQRREQHIRNLALGAERSHFWAREEQNLANSMRRLQMKQIGAWSPDPDRTYPWAGNRGYGGRPTWRDNGEAVAERTGLLVDVPSPTRNSRQSFSAKICRVSGQFNEFRGSDGTGDIHPIDEREEYEASPANALGLVATSREPERQSHDLDEPTDIFADTPFLTPRSTNFGGLFGATNDSTRFARASSMRAVDGRSSPEKDNNRTSSSLSDSSSNSAPTKQEVIPQQNRAAAFTKPSSTPSSGRQSPEKSASISTHSKETCPNSVDSAMVPVEKHQSADSFSTANTTISQRQAEAEHLLSDVPEQTTPPESPSKKSPSSKPKPSDWIGSIRRVLSVSKRNSSAGPNASFAPIASGIDRRSTVIVPSKPSDSENEPKPPRRAISASAELFRRKQGARDWGASRYSRGTIFRTPTSPRDDFSLALDGDEEDDWDVEGAAEDRSVQVTFTVPKEKLRVVNATDKDMDNMSEKSISRSSSKALGGRVVSR</sequence>
<keyword evidence="3" id="KW-0732">Signal</keyword>
<feature type="compositionally biased region" description="Polar residues" evidence="1">
    <location>
        <begin position="753"/>
        <end position="767"/>
    </location>
</feature>
<organism evidence="4 5">
    <name type="scientific">Aspergillus sclerotialis</name>
    <dbReference type="NCBI Taxonomy" id="2070753"/>
    <lineage>
        <taxon>Eukaryota</taxon>
        <taxon>Fungi</taxon>
        <taxon>Dikarya</taxon>
        <taxon>Ascomycota</taxon>
        <taxon>Pezizomycotina</taxon>
        <taxon>Eurotiomycetes</taxon>
        <taxon>Eurotiomycetidae</taxon>
        <taxon>Eurotiales</taxon>
        <taxon>Aspergillaceae</taxon>
        <taxon>Aspergillus</taxon>
        <taxon>Aspergillus subgen. Polypaecilum</taxon>
    </lineage>
</organism>